<dbReference type="AlphaFoldDB" id="A0AAV7V9T5"/>
<evidence type="ECO:0000313" key="2">
    <source>
        <dbReference type="EMBL" id="KAJ1196883.1"/>
    </source>
</evidence>
<keyword evidence="3" id="KW-1185">Reference proteome</keyword>
<proteinExistence type="predicted"/>
<reference evidence="2" key="1">
    <citation type="journal article" date="2022" name="bioRxiv">
        <title>Sequencing and chromosome-scale assembly of the giantPleurodeles waltlgenome.</title>
        <authorList>
            <person name="Brown T."/>
            <person name="Elewa A."/>
            <person name="Iarovenko S."/>
            <person name="Subramanian E."/>
            <person name="Araus A.J."/>
            <person name="Petzold A."/>
            <person name="Susuki M."/>
            <person name="Suzuki K.-i.T."/>
            <person name="Hayashi T."/>
            <person name="Toyoda A."/>
            <person name="Oliveira C."/>
            <person name="Osipova E."/>
            <person name="Leigh N.D."/>
            <person name="Simon A."/>
            <person name="Yun M.H."/>
        </authorList>
    </citation>
    <scope>NUCLEOTIDE SEQUENCE</scope>
    <source>
        <strain evidence="2">20211129_DDA</strain>
        <tissue evidence="2">Liver</tissue>
    </source>
</reference>
<evidence type="ECO:0000313" key="3">
    <source>
        <dbReference type="Proteomes" id="UP001066276"/>
    </source>
</evidence>
<protein>
    <submittedName>
        <fullName evidence="2">Uncharacterized protein</fullName>
    </submittedName>
</protein>
<feature type="region of interest" description="Disordered" evidence="1">
    <location>
        <begin position="1"/>
        <end position="84"/>
    </location>
</feature>
<dbReference type="Proteomes" id="UP001066276">
    <property type="component" value="Chromosome 2_1"/>
</dbReference>
<dbReference type="EMBL" id="JANPWB010000003">
    <property type="protein sequence ID" value="KAJ1196883.1"/>
    <property type="molecule type" value="Genomic_DNA"/>
</dbReference>
<comment type="caution">
    <text evidence="2">The sequence shown here is derived from an EMBL/GenBank/DDBJ whole genome shotgun (WGS) entry which is preliminary data.</text>
</comment>
<sequence>MGWAARGAQGSEGSTADENRPLPQPSAADRRRLSWATSLPLPPGRGLPSSLDWQLPDATPLAMRRDVTPPPAWAGPPSLTVSPLTQRPTFCAVRSQGW</sequence>
<evidence type="ECO:0000256" key="1">
    <source>
        <dbReference type="SAM" id="MobiDB-lite"/>
    </source>
</evidence>
<gene>
    <name evidence="2" type="ORF">NDU88_000746</name>
</gene>
<accession>A0AAV7V9T5</accession>
<organism evidence="2 3">
    <name type="scientific">Pleurodeles waltl</name>
    <name type="common">Iberian ribbed newt</name>
    <dbReference type="NCBI Taxonomy" id="8319"/>
    <lineage>
        <taxon>Eukaryota</taxon>
        <taxon>Metazoa</taxon>
        <taxon>Chordata</taxon>
        <taxon>Craniata</taxon>
        <taxon>Vertebrata</taxon>
        <taxon>Euteleostomi</taxon>
        <taxon>Amphibia</taxon>
        <taxon>Batrachia</taxon>
        <taxon>Caudata</taxon>
        <taxon>Salamandroidea</taxon>
        <taxon>Salamandridae</taxon>
        <taxon>Pleurodelinae</taxon>
        <taxon>Pleurodeles</taxon>
    </lineage>
</organism>
<name>A0AAV7V9T5_PLEWA</name>